<reference evidence="3" key="1">
    <citation type="journal article" date="2014" name="Proc. Natl. Acad. Sci. U.S.A.">
        <title>Extensive sampling of basidiomycete genomes demonstrates inadequacy of the white-rot/brown-rot paradigm for wood decay fungi.</title>
        <authorList>
            <person name="Riley R."/>
            <person name="Salamov A.A."/>
            <person name="Brown D.W."/>
            <person name="Nagy L.G."/>
            <person name="Floudas D."/>
            <person name="Held B.W."/>
            <person name="Levasseur A."/>
            <person name="Lombard V."/>
            <person name="Morin E."/>
            <person name="Otillar R."/>
            <person name="Lindquist E.A."/>
            <person name="Sun H."/>
            <person name="LaButti K.M."/>
            <person name="Schmutz J."/>
            <person name="Jabbour D."/>
            <person name="Luo H."/>
            <person name="Baker S.E."/>
            <person name="Pisabarro A.G."/>
            <person name="Walton J.D."/>
            <person name="Blanchette R.A."/>
            <person name="Henrissat B."/>
            <person name="Martin F."/>
            <person name="Cullen D."/>
            <person name="Hibbett D.S."/>
            <person name="Grigoriev I.V."/>
        </authorList>
    </citation>
    <scope>NUCLEOTIDE SEQUENCE [LARGE SCALE GENOMIC DNA]</scope>
    <source>
        <strain evidence="3">CBS 339.88</strain>
    </source>
</reference>
<feature type="transmembrane region" description="Helical" evidence="1">
    <location>
        <begin position="16"/>
        <end position="39"/>
    </location>
</feature>
<keyword evidence="1" id="KW-1133">Transmembrane helix</keyword>
<feature type="transmembrane region" description="Helical" evidence="1">
    <location>
        <begin position="92"/>
        <end position="112"/>
    </location>
</feature>
<organism evidence="2 3">
    <name type="scientific">Galerina marginata (strain CBS 339.88)</name>
    <dbReference type="NCBI Taxonomy" id="685588"/>
    <lineage>
        <taxon>Eukaryota</taxon>
        <taxon>Fungi</taxon>
        <taxon>Dikarya</taxon>
        <taxon>Basidiomycota</taxon>
        <taxon>Agaricomycotina</taxon>
        <taxon>Agaricomycetes</taxon>
        <taxon>Agaricomycetidae</taxon>
        <taxon>Agaricales</taxon>
        <taxon>Agaricineae</taxon>
        <taxon>Strophariaceae</taxon>
        <taxon>Galerina</taxon>
    </lineage>
</organism>
<dbReference type="HOGENOM" id="CLU_1525264_0_0_1"/>
<evidence type="ECO:0000313" key="2">
    <source>
        <dbReference type="EMBL" id="KDR82170.1"/>
    </source>
</evidence>
<dbReference type="OrthoDB" id="2896404at2759"/>
<keyword evidence="3" id="KW-1185">Reference proteome</keyword>
<dbReference type="EMBL" id="KL142370">
    <property type="protein sequence ID" value="KDR82170.1"/>
    <property type="molecule type" value="Genomic_DNA"/>
</dbReference>
<protein>
    <recommendedName>
        <fullName evidence="4">G-protein coupled receptors family 3 profile domain-containing protein</fullName>
    </recommendedName>
</protein>
<sequence>MAIAGVSVQPNDLQTVAVPLILAYDILGILGLFLLLLVLSTAWFSARVPRASTWFLLIISAIVVNLSSLLLVGHQSSPDHNKTACFVQAVTVYPSMVLNNFAAVAFLLQVYLSMIKMNKRSESCSLTSTQVRLLHAIPIFMAGSLLVVTLVVGVNDPSLVGREPSGLQCHMNYLVM</sequence>
<proteinExistence type="predicted"/>
<feature type="transmembrane region" description="Helical" evidence="1">
    <location>
        <begin position="51"/>
        <end position="72"/>
    </location>
</feature>
<gene>
    <name evidence="2" type="ORF">GALMADRAFT_135532</name>
</gene>
<evidence type="ECO:0008006" key="4">
    <source>
        <dbReference type="Google" id="ProtNLM"/>
    </source>
</evidence>
<feature type="transmembrane region" description="Helical" evidence="1">
    <location>
        <begin position="133"/>
        <end position="154"/>
    </location>
</feature>
<evidence type="ECO:0000313" key="3">
    <source>
        <dbReference type="Proteomes" id="UP000027222"/>
    </source>
</evidence>
<keyword evidence="1" id="KW-0812">Transmembrane</keyword>
<evidence type="ECO:0000256" key="1">
    <source>
        <dbReference type="SAM" id="Phobius"/>
    </source>
</evidence>
<accession>A0A067TG25</accession>
<dbReference type="Proteomes" id="UP000027222">
    <property type="component" value="Unassembled WGS sequence"/>
</dbReference>
<name>A0A067TG25_GALM3</name>
<keyword evidence="1" id="KW-0472">Membrane</keyword>
<dbReference type="AlphaFoldDB" id="A0A067TG25"/>